<protein>
    <submittedName>
        <fullName evidence="4">ATPase family associated with various cellular activities (AAA)</fullName>
    </submittedName>
</protein>
<sequence>MQEKGLLDKRNLPDREFTELWERIVLPKAIKEKLRNQVLLELTLRSKIPSKAAIPLHGIILLVGPPGTGKTSIAKGVASAAASAIQGAKITFIEVEPHALTSSALGKTQREVRKFLEEVVTEHAAQGPLIVLLDEVETLVADRTKLSLEANPIDVHRSTDAMLAGLDNLAARFPELLFIATSNFEGALDPAFVSRADLVLQIDKPTAEACEAILTDTLNALAEQWPALKKITKQPNYQKLSHELLGLDGRQIRKAVISACTSDIKVVLNPGLLTMEHINEAVSLAKRK</sequence>
<dbReference type="Pfam" id="PF00004">
    <property type="entry name" value="AAA"/>
    <property type="match status" value="1"/>
</dbReference>
<dbReference type="SMART" id="SM00382">
    <property type="entry name" value="AAA"/>
    <property type="match status" value="1"/>
</dbReference>
<dbReference type="OrthoDB" id="7438987at2"/>
<evidence type="ECO:0000313" key="4">
    <source>
        <dbReference type="EMBL" id="SFP80327.1"/>
    </source>
</evidence>
<evidence type="ECO:0000259" key="3">
    <source>
        <dbReference type="SMART" id="SM00382"/>
    </source>
</evidence>
<dbReference type="InterPro" id="IPR003593">
    <property type="entry name" value="AAA+_ATPase"/>
</dbReference>
<dbReference type="STRING" id="1465490.SAMN05444277_10231"/>
<keyword evidence="2" id="KW-0067">ATP-binding</keyword>
<evidence type="ECO:0000313" key="5">
    <source>
        <dbReference type="Proteomes" id="UP000199031"/>
    </source>
</evidence>
<dbReference type="PANTHER" id="PTHR45991:SF1">
    <property type="entry name" value="PACHYTENE CHECKPOINT PROTEIN 2 HOMOLOG"/>
    <property type="match status" value="1"/>
</dbReference>
<dbReference type="GO" id="GO:0005524">
    <property type="term" value="F:ATP binding"/>
    <property type="evidence" value="ECO:0007669"/>
    <property type="project" value="UniProtKB-KW"/>
</dbReference>
<feature type="domain" description="AAA+ ATPase" evidence="3">
    <location>
        <begin position="56"/>
        <end position="206"/>
    </location>
</feature>
<keyword evidence="5" id="KW-1185">Reference proteome</keyword>
<dbReference type="GO" id="GO:0005694">
    <property type="term" value="C:chromosome"/>
    <property type="evidence" value="ECO:0007669"/>
    <property type="project" value="TreeGrafter"/>
</dbReference>
<reference evidence="4 5" key="1">
    <citation type="submission" date="2016-10" db="EMBL/GenBank/DDBJ databases">
        <authorList>
            <person name="de Groot N.N."/>
        </authorList>
    </citation>
    <scope>NUCLEOTIDE SEQUENCE [LARGE SCALE GENOMIC DNA]</scope>
    <source>
        <strain evidence="4 5">DSM 28286</strain>
    </source>
</reference>
<dbReference type="SUPFAM" id="SSF52540">
    <property type="entry name" value="P-loop containing nucleoside triphosphate hydrolases"/>
    <property type="match status" value="1"/>
</dbReference>
<dbReference type="InterPro" id="IPR003959">
    <property type="entry name" value="ATPase_AAA_core"/>
</dbReference>
<dbReference type="PRINTS" id="PR00300">
    <property type="entry name" value="CLPPROTEASEA"/>
</dbReference>
<evidence type="ECO:0000256" key="2">
    <source>
        <dbReference type="ARBA" id="ARBA00022840"/>
    </source>
</evidence>
<dbReference type="RefSeq" id="WP_090655398.1">
    <property type="nucleotide sequence ID" value="NZ_FOXQ01000002.1"/>
</dbReference>
<dbReference type="Gene3D" id="3.40.50.300">
    <property type="entry name" value="P-loop containing nucleotide triphosphate hydrolases"/>
    <property type="match status" value="1"/>
</dbReference>
<dbReference type="InterPro" id="IPR044539">
    <property type="entry name" value="Pch2-like"/>
</dbReference>
<accession>A0A1I5TCD5</accession>
<dbReference type="InterPro" id="IPR001270">
    <property type="entry name" value="ClpA/B"/>
</dbReference>
<dbReference type="AlphaFoldDB" id="A0A1I5TCD5"/>
<dbReference type="PANTHER" id="PTHR45991">
    <property type="entry name" value="PACHYTENE CHECKPOINT PROTEIN 2"/>
    <property type="match status" value="1"/>
</dbReference>
<organism evidence="4 5">
    <name type="scientific">Parafilimonas terrae</name>
    <dbReference type="NCBI Taxonomy" id="1465490"/>
    <lineage>
        <taxon>Bacteria</taxon>
        <taxon>Pseudomonadati</taxon>
        <taxon>Bacteroidota</taxon>
        <taxon>Chitinophagia</taxon>
        <taxon>Chitinophagales</taxon>
        <taxon>Chitinophagaceae</taxon>
        <taxon>Parafilimonas</taxon>
    </lineage>
</organism>
<dbReference type="Proteomes" id="UP000199031">
    <property type="component" value="Unassembled WGS sequence"/>
</dbReference>
<dbReference type="EMBL" id="FOXQ01000002">
    <property type="protein sequence ID" value="SFP80327.1"/>
    <property type="molecule type" value="Genomic_DNA"/>
</dbReference>
<proteinExistence type="predicted"/>
<dbReference type="InterPro" id="IPR027417">
    <property type="entry name" value="P-loop_NTPase"/>
</dbReference>
<dbReference type="GO" id="GO:0016887">
    <property type="term" value="F:ATP hydrolysis activity"/>
    <property type="evidence" value="ECO:0007669"/>
    <property type="project" value="InterPro"/>
</dbReference>
<evidence type="ECO:0000256" key="1">
    <source>
        <dbReference type="ARBA" id="ARBA00022741"/>
    </source>
</evidence>
<name>A0A1I5TCD5_9BACT</name>
<gene>
    <name evidence="4" type="ORF">SAMN05444277_10231</name>
</gene>
<keyword evidence="1" id="KW-0547">Nucleotide-binding</keyword>